<sequence>LKTPCLYAALLMHLVSTAAIVHLDTLLSITCAHHQAAGQRQLCSLKGKVNSCAGDSWSAHDILSPNIRDGLGRNVTTCNNVC</sequence>
<keyword evidence="1" id="KW-0732">Signal</keyword>
<accession>A0A3P8V4T9</accession>
<reference evidence="2 3" key="1">
    <citation type="journal article" date="2014" name="Nat. Genet.">
        <title>Whole-genome sequence of a flatfish provides insights into ZW sex chromosome evolution and adaptation to a benthic lifestyle.</title>
        <authorList>
            <person name="Chen S."/>
            <person name="Zhang G."/>
            <person name="Shao C."/>
            <person name="Huang Q."/>
            <person name="Liu G."/>
            <person name="Zhang P."/>
            <person name="Song W."/>
            <person name="An N."/>
            <person name="Chalopin D."/>
            <person name="Volff J.N."/>
            <person name="Hong Y."/>
            <person name="Li Q."/>
            <person name="Sha Z."/>
            <person name="Zhou H."/>
            <person name="Xie M."/>
            <person name="Yu Q."/>
            <person name="Liu Y."/>
            <person name="Xiang H."/>
            <person name="Wang N."/>
            <person name="Wu K."/>
            <person name="Yang C."/>
            <person name="Zhou Q."/>
            <person name="Liao X."/>
            <person name="Yang L."/>
            <person name="Hu Q."/>
            <person name="Zhang J."/>
            <person name="Meng L."/>
            <person name="Jin L."/>
            <person name="Tian Y."/>
            <person name="Lian J."/>
            <person name="Yang J."/>
            <person name="Miao G."/>
            <person name="Liu S."/>
            <person name="Liang Z."/>
            <person name="Yan F."/>
            <person name="Li Y."/>
            <person name="Sun B."/>
            <person name="Zhang H."/>
            <person name="Zhang J."/>
            <person name="Zhu Y."/>
            <person name="Du M."/>
            <person name="Zhao Y."/>
            <person name="Schartl M."/>
            <person name="Tang Q."/>
            <person name="Wang J."/>
        </authorList>
    </citation>
    <scope>NUCLEOTIDE SEQUENCE</scope>
</reference>
<name>A0A3P8V4T9_CYNSE</name>
<dbReference type="AlphaFoldDB" id="A0A3P8V4T9"/>
<evidence type="ECO:0008006" key="4">
    <source>
        <dbReference type="Google" id="ProtNLM"/>
    </source>
</evidence>
<feature type="chain" id="PRO_5018200346" description="Secreted protein" evidence="1">
    <location>
        <begin position="20"/>
        <end position="82"/>
    </location>
</feature>
<dbReference type="InParanoid" id="A0A3P8V4T9"/>
<evidence type="ECO:0000313" key="2">
    <source>
        <dbReference type="Ensembl" id="ENSCSEP00000010413.1"/>
    </source>
</evidence>
<keyword evidence="3" id="KW-1185">Reference proteome</keyword>
<dbReference type="Proteomes" id="UP000265120">
    <property type="component" value="Chromosome 1"/>
</dbReference>
<reference evidence="2" key="3">
    <citation type="submission" date="2025-09" db="UniProtKB">
        <authorList>
            <consortium name="Ensembl"/>
        </authorList>
    </citation>
    <scope>IDENTIFICATION</scope>
</reference>
<proteinExistence type="predicted"/>
<evidence type="ECO:0000313" key="3">
    <source>
        <dbReference type="Proteomes" id="UP000265120"/>
    </source>
</evidence>
<evidence type="ECO:0000256" key="1">
    <source>
        <dbReference type="SAM" id="SignalP"/>
    </source>
</evidence>
<feature type="signal peptide" evidence="1">
    <location>
        <begin position="1"/>
        <end position="19"/>
    </location>
</feature>
<dbReference type="Ensembl" id="ENSCSET00000010538.1">
    <property type="protein sequence ID" value="ENSCSEP00000010413.1"/>
    <property type="gene ID" value="ENSCSEG00000006686.1"/>
</dbReference>
<reference evidence="2" key="2">
    <citation type="submission" date="2025-08" db="UniProtKB">
        <authorList>
            <consortium name="Ensembl"/>
        </authorList>
    </citation>
    <scope>IDENTIFICATION</scope>
</reference>
<organism evidence="2 3">
    <name type="scientific">Cynoglossus semilaevis</name>
    <name type="common">Tongue sole</name>
    <dbReference type="NCBI Taxonomy" id="244447"/>
    <lineage>
        <taxon>Eukaryota</taxon>
        <taxon>Metazoa</taxon>
        <taxon>Chordata</taxon>
        <taxon>Craniata</taxon>
        <taxon>Vertebrata</taxon>
        <taxon>Euteleostomi</taxon>
        <taxon>Actinopterygii</taxon>
        <taxon>Neopterygii</taxon>
        <taxon>Teleostei</taxon>
        <taxon>Neoteleostei</taxon>
        <taxon>Acanthomorphata</taxon>
        <taxon>Carangaria</taxon>
        <taxon>Pleuronectiformes</taxon>
        <taxon>Pleuronectoidei</taxon>
        <taxon>Cynoglossidae</taxon>
        <taxon>Cynoglossinae</taxon>
        <taxon>Cynoglossus</taxon>
    </lineage>
</organism>
<protein>
    <recommendedName>
        <fullName evidence="4">Secreted protein</fullName>
    </recommendedName>
</protein>